<proteinExistence type="inferred from homology"/>
<protein>
    <submittedName>
        <fullName evidence="3">YciI family protein</fullName>
    </submittedName>
</protein>
<dbReference type="PANTHER" id="PTHR35174">
    <property type="entry name" value="BLL7171 PROTEIN-RELATED"/>
    <property type="match status" value="1"/>
</dbReference>
<feature type="domain" description="YCII-related" evidence="2">
    <location>
        <begin position="36"/>
        <end position="113"/>
    </location>
</feature>
<dbReference type="InterPro" id="IPR005545">
    <property type="entry name" value="YCII"/>
</dbReference>
<dbReference type="EMBL" id="JBHUPD010000002">
    <property type="protein sequence ID" value="MFD2873424.1"/>
    <property type="molecule type" value="Genomic_DNA"/>
</dbReference>
<keyword evidence="4" id="KW-1185">Reference proteome</keyword>
<reference evidence="4" key="1">
    <citation type="journal article" date="2019" name="Int. J. Syst. Evol. Microbiol.">
        <title>The Global Catalogue of Microorganisms (GCM) 10K type strain sequencing project: providing services to taxonomists for standard genome sequencing and annotation.</title>
        <authorList>
            <consortium name="The Broad Institute Genomics Platform"/>
            <consortium name="The Broad Institute Genome Sequencing Center for Infectious Disease"/>
            <person name="Wu L."/>
            <person name="Ma J."/>
        </authorList>
    </citation>
    <scope>NUCLEOTIDE SEQUENCE [LARGE SCALE GENOMIC DNA]</scope>
    <source>
        <strain evidence="4">KCTC 22437</strain>
    </source>
</reference>
<sequence length="115" mass="12803">MNDFLLIFRRDQSIENQFTPEQLKEISKPWQDWMGSLAAQNKLADRGNRLDIEGRVIKPGALVTNGPYVEVKEAVGGYIVIRAASLDEAAEIAKGCPILNANGCVEVRQIVKMEM</sequence>
<evidence type="ECO:0000259" key="2">
    <source>
        <dbReference type="Pfam" id="PF03795"/>
    </source>
</evidence>
<dbReference type="RefSeq" id="WP_377186144.1">
    <property type="nucleotide sequence ID" value="NZ_JBHUPD010000002.1"/>
</dbReference>
<comment type="similarity">
    <text evidence="1">Belongs to the YciI family.</text>
</comment>
<evidence type="ECO:0000256" key="1">
    <source>
        <dbReference type="ARBA" id="ARBA00007689"/>
    </source>
</evidence>
<name>A0ABW5YEI1_9SPHI</name>
<dbReference type="Pfam" id="PF03795">
    <property type="entry name" value="YCII"/>
    <property type="match status" value="1"/>
</dbReference>
<dbReference type="Proteomes" id="UP001597557">
    <property type="component" value="Unassembled WGS sequence"/>
</dbReference>
<dbReference type="InterPro" id="IPR011008">
    <property type="entry name" value="Dimeric_a/b-barrel"/>
</dbReference>
<accession>A0ABW5YEI1</accession>
<organism evidence="3 4">
    <name type="scientific">Mucilaginibacter ximonensis</name>
    <dbReference type="NCBI Taxonomy" id="538021"/>
    <lineage>
        <taxon>Bacteria</taxon>
        <taxon>Pseudomonadati</taxon>
        <taxon>Bacteroidota</taxon>
        <taxon>Sphingobacteriia</taxon>
        <taxon>Sphingobacteriales</taxon>
        <taxon>Sphingobacteriaceae</taxon>
        <taxon>Mucilaginibacter</taxon>
    </lineage>
</organism>
<dbReference type="PANTHER" id="PTHR35174:SF1">
    <property type="entry name" value="BLL0086 PROTEIN"/>
    <property type="match status" value="1"/>
</dbReference>
<gene>
    <name evidence="3" type="ORF">ACFS5N_13145</name>
</gene>
<evidence type="ECO:0000313" key="4">
    <source>
        <dbReference type="Proteomes" id="UP001597557"/>
    </source>
</evidence>
<dbReference type="Gene3D" id="3.30.70.1060">
    <property type="entry name" value="Dimeric alpha+beta barrel"/>
    <property type="match status" value="1"/>
</dbReference>
<dbReference type="SUPFAM" id="SSF54909">
    <property type="entry name" value="Dimeric alpha+beta barrel"/>
    <property type="match status" value="1"/>
</dbReference>
<comment type="caution">
    <text evidence="3">The sequence shown here is derived from an EMBL/GenBank/DDBJ whole genome shotgun (WGS) entry which is preliminary data.</text>
</comment>
<evidence type="ECO:0000313" key="3">
    <source>
        <dbReference type="EMBL" id="MFD2873424.1"/>
    </source>
</evidence>